<gene>
    <name evidence="7" type="ORF">L9F63_011349</name>
</gene>
<dbReference type="InterPro" id="IPR020846">
    <property type="entry name" value="MFS_dom"/>
</dbReference>
<dbReference type="InterPro" id="IPR050549">
    <property type="entry name" value="MFS_Trehalose_Transporter"/>
</dbReference>
<feature type="transmembrane region" description="Helical" evidence="5">
    <location>
        <begin position="332"/>
        <end position="352"/>
    </location>
</feature>
<feature type="transmembrane region" description="Helical" evidence="5">
    <location>
        <begin position="400"/>
        <end position="420"/>
    </location>
</feature>
<dbReference type="InterPro" id="IPR005829">
    <property type="entry name" value="Sugar_transporter_CS"/>
</dbReference>
<comment type="subcellular location">
    <subcellularLocation>
        <location evidence="1">Membrane</location>
        <topology evidence="1">Multi-pass membrane protein</topology>
    </subcellularLocation>
</comment>
<evidence type="ECO:0000256" key="4">
    <source>
        <dbReference type="ARBA" id="ARBA00023136"/>
    </source>
</evidence>
<dbReference type="GO" id="GO:0016020">
    <property type="term" value="C:membrane"/>
    <property type="evidence" value="ECO:0007669"/>
    <property type="project" value="UniProtKB-SubCell"/>
</dbReference>
<keyword evidence="2 5" id="KW-0812">Transmembrane</keyword>
<reference evidence="7" key="2">
    <citation type="submission" date="2023-05" db="EMBL/GenBank/DDBJ databases">
        <authorList>
            <person name="Fouks B."/>
        </authorList>
    </citation>
    <scope>NUCLEOTIDE SEQUENCE</scope>
    <source>
        <strain evidence="7">Stay&amp;Tobe</strain>
        <tissue evidence="7">Testes</tissue>
    </source>
</reference>
<dbReference type="PROSITE" id="PS00217">
    <property type="entry name" value="SUGAR_TRANSPORT_2"/>
    <property type="match status" value="1"/>
</dbReference>
<comment type="caution">
    <text evidence="7">The sequence shown here is derived from an EMBL/GenBank/DDBJ whole genome shotgun (WGS) entry which is preliminary data.</text>
</comment>
<keyword evidence="8" id="KW-1185">Reference proteome</keyword>
<keyword evidence="3 5" id="KW-1133">Transmembrane helix</keyword>
<dbReference type="Pfam" id="PF00083">
    <property type="entry name" value="Sugar_tr"/>
    <property type="match status" value="1"/>
</dbReference>
<name>A0AAD8AEU4_DIPPU</name>
<dbReference type="InterPro" id="IPR005828">
    <property type="entry name" value="MFS_sugar_transport-like"/>
</dbReference>
<dbReference type="FunFam" id="1.20.1250.20:FF:000249">
    <property type="entry name" value="facilitated trehalose transporter Tret1"/>
    <property type="match status" value="1"/>
</dbReference>
<feature type="transmembrane region" description="Helical" evidence="5">
    <location>
        <begin position="35"/>
        <end position="58"/>
    </location>
</feature>
<feature type="transmembrane region" description="Helical" evidence="5">
    <location>
        <begin position="432"/>
        <end position="451"/>
    </location>
</feature>
<dbReference type="AlphaFoldDB" id="A0AAD8AEU4"/>
<dbReference type="PANTHER" id="PTHR48021">
    <property type="match status" value="1"/>
</dbReference>
<evidence type="ECO:0000259" key="6">
    <source>
        <dbReference type="PROSITE" id="PS50850"/>
    </source>
</evidence>
<feature type="transmembrane region" description="Helical" evidence="5">
    <location>
        <begin position="191"/>
        <end position="211"/>
    </location>
</feature>
<evidence type="ECO:0000256" key="1">
    <source>
        <dbReference type="ARBA" id="ARBA00004141"/>
    </source>
</evidence>
<evidence type="ECO:0000313" key="8">
    <source>
        <dbReference type="Proteomes" id="UP001233999"/>
    </source>
</evidence>
<dbReference type="GO" id="GO:0022857">
    <property type="term" value="F:transmembrane transporter activity"/>
    <property type="evidence" value="ECO:0007669"/>
    <property type="project" value="InterPro"/>
</dbReference>
<evidence type="ECO:0000256" key="5">
    <source>
        <dbReference type="SAM" id="Phobius"/>
    </source>
</evidence>
<dbReference type="SUPFAM" id="SSF103473">
    <property type="entry name" value="MFS general substrate transporter"/>
    <property type="match status" value="1"/>
</dbReference>
<evidence type="ECO:0000256" key="3">
    <source>
        <dbReference type="ARBA" id="ARBA00022989"/>
    </source>
</evidence>
<dbReference type="Gene3D" id="1.20.1250.20">
    <property type="entry name" value="MFS general substrate transporter like domains"/>
    <property type="match status" value="1"/>
</dbReference>
<reference evidence="7" key="1">
    <citation type="journal article" date="2023" name="IScience">
        <title>Live-bearing cockroach genome reveals convergent evolutionary mechanisms linked to viviparity in insects and beyond.</title>
        <authorList>
            <person name="Fouks B."/>
            <person name="Harrison M.C."/>
            <person name="Mikhailova A.A."/>
            <person name="Marchal E."/>
            <person name="English S."/>
            <person name="Carruthers M."/>
            <person name="Jennings E.C."/>
            <person name="Chiamaka E.L."/>
            <person name="Frigard R.A."/>
            <person name="Pippel M."/>
            <person name="Attardo G.M."/>
            <person name="Benoit J.B."/>
            <person name="Bornberg-Bauer E."/>
            <person name="Tobe S.S."/>
        </authorList>
    </citation>
    <scope>NUCLEOTIDE SEQUENCE</scope>
    <source>
        <strain evidence="7">Stay&amp;Tobe</strain>
    </source>
</reference>
<sequence length="517" mass="57673">MVRLNIFSFFRRRGELSAGGTKQNEDERRQVRPQVALAIQHFLANIGLGMSMGHSAVLLPQVQHDDSGLDVDNDTASWIASVYMLVSPVGFFLGGMLLEKIGRRNGVLLGQLIYIVGWTLIATAQSAVMLICGRVFDGIGVGIIGSSGAILFDEMAHPRLRVTVLCLSSSFLSSGVLLMSSIGTYMNWRTAAALAVVPSVVQILIVVFLVMESPTYFVKKNKLNQAEKSLFWLWGNHQAKVKQELDDLVTRIHTQKAETIEDRDQHDICWKFSKIISNSKEYIQPYILKSFFIIHIFNLLQIPCGLGLLTTYTVDMLNAIQRNEPVISGYDATIIISALKVVFLLISAYILYRVGRRPIAIISGIGSSLPAIAISVLLYIQDGDNKIMSANDEAWVNFSLVLVYVIMNTLGFYCLTYTMIGEMLPAKVRGFLFGYILALNYLVGGGVTKAYPSMVDAFQMKGLFLMFGISNVICTLFVFIFLPETFGRTLEEIEDYFHEPNLTWFGRRKISSDSVRL</sequence>
<dbReference type="EMBL" id="JASPKZ010001586">
    <property type="protein sequence ID" value="KAJ9597741.1"/>
    <property type="molecule type" value="Genomic_DNA"/>
</dbReference>
<feature type="transmembrane region" description="Helical" evidence="5">
    <location>
        <begin position="164"/>
        <end position="185"/>
    </location>
</feature>
<feature type="transmembrane region" description="Helical" evidence="5">
    <location>
        <begin position="105"/>
        <end position="121"/>
    </location>
</feature>
<evidence type="ECO:0000313" key="7">
    <source>
        <dbReference type="EMBL" id="KAJ9597741.1"/>
    </source>
</evidence>
<evidence type="ECO:0000256" key="2">
    <source>
        <dbReference type="ARBA" id="ARBA00022692"/>
    </source>
</evidence>
<accession>A0AAD8AEU4</accession>
<protein>
    <recommendedName>
        <fullName evidence="6">Major facilitator superfamily (MFS) profile domain-containing protein</fullName>
    </recommendedName>
</protein>
<dbReference type="PROSITE" id="PS50850">
    <property type="entry name" value="MFS"/>
    <property type="match status" value="1"/>
</dbReference>
<feature type="transmembrane region" description="Helical" evidence="5">
    <location>
        <begin position="78"/>
        <end position="98"/>
    </location>
</feature>
<dbReference type="PANTHER" id="PTHR48021:SF7">
    <property type="entry name" value="RH09188P"/>
    <property type="match status" value="1"/>
</dbReference>
<organism evidence="7 8">
    <name type="scientific">Diploptera punctata</name>
    <name type="common">Pacific beetle cockroach</name>
    <dbReference type="NCBI Taxonomy" id="6984"/>
    <lineage>
        <taxon>Eukaryota</taxon>
        <taxon>Metazoa</taxon>
        <taxon>Ecdysozoa</taxon>
        <taxon>Arthropoda</taxon>
        <taxon>Hexapoda</taxon>
        <taxon>Insecta</taxon>
        <taxon>Pterygota</taxon>
        <taxon>Neoptera</taxon>
        <taxon>Polyneoptera</taxon>
        <taxon>Dictyoptera</taxon>
        <taxon>Blattodea</taxon>
        <taxon>Blaberoidea</taxon>
        <taxon>Blaberidae</taxon>
        <taxon>Diplopterinae</taxon>
        <taxon>Diploptera</taxon>
    </lineage>
</organism>
<feature type="transmembrane region" description="Helical" evidence="5">
    <location>
        <begin position="127"/>
        <end position="152"/>
    </location>
</feature>
<proteinExistence type="predicted"/>
<feature type="transmembrane region" description="Helical" evidence="5">
    <location>
        <begin position="286"/>
        <end position="312"/>
    </location>
</feature>
<dbReference type="Proteomes" id="UP001233999">
    <property type="component" value="Unassembled WGS sequence"/>
</dbReference>
<feature type="domain" description="Major facilitator superfamily (MFS) profile" evidence="6">
    <location>
        <begin position="33"/>
        <end position="486"/>
    </location>
</feature>
<feature type="transmembrane region" description="Helical" evidence="5">
    <location>
        <begin position="359"/>
        <end position="380"/>
    </location>
</feature>
<keyword evidence="4 5" id="KW-0472">Membrane</keyword>
<feature type="transmembrane region" description="Helical" evidence="5">
    <location>
        <begin position="463"/>
        <end position="482"/>
    </location>
</feature>
<dbReference type="PROSITE" id="PS00216">
    <property type="entry name" value="SUGAR_TRANSPORT_1"/>
    <property type="match status" value="1"/>
</dbReference>
<dbReference type="InterPro" id="IPR036259">
    <property type="entry name" value="MFS_trans_sf"/>
</dbReference>